<feature type="transmembrane region" description="Helical" evidence="6">
    <location>
        <begin position="508"/>
        <end position="531"/>
    </location>
</feature>
<feature type="transmembrane region" description="Helical" evidence="6">
    <location>
        <begin position="177"/>
        <end position="197"/>
    </location>
</feature>
<proteinExistence type="predicted"/>
<feature type="transmembrane region" description="Helical" evidence="6">
    <location>
        <begin position="317"/>
        <end position="339"/>
    </location>
</feature>
<reference evidence="7 8" key="1">
    <citation type="journal article" date="2024" name="IMA Fungus">
        <title>Apiospora arundinis, a panoply of carbohydrate-active enzymes and secondary metabolites.</title>
        <authorList>
            <person name="Sorensen T."/>
            <person name="Petersen C."/>
            <person name="Muurmann A.T."/>
            <person name="Christiansen J.V."/>
            <person name="Brundto M.L."/>
            <person name="Overgaard C.K."/>
            <person name="Boysen A.T."/>
            <person name="Wollenberg R.D."/>
            <person name="Larsen T.O."/>
            <person name="Sorensen J.L."/>
            <person name="Nielsen K.L."/>
            <person name="Sondergaard T.E."/>
        </authorList>
    </citation>
    <scope>NUCLEOTIDE SEQUENCE [LARGE SCALE GENOMIC DNA]</scope>
    <source>
        <strain evidence="7 8">AAU 773</strain>
    </source>
</reference>
<evidence type="ECO:0000256" key="4">
    <source>
        <dbReference type="ARBA" id="ARBA00023136"/>
    </source>
</evidence>
<keyword evidence="3 6" id="KW-1133">Transmembrane helix</keyword>
<feature type="transmembrane region" description="Helical" evidence="6">
    <location>
        <begin position="86"/>
        <end position="105"/>
    </location>
</feature>
<gene>
    <name evidence="7" type="ORF">PGQ11_002575</name>
</gene>
<keyword evidence="8" id="KW-1185">Reference proteome</keyword>
<dbReference type="PANTHER" id="PTHR23502">
    <property type="entry name" value="MAJOR FACILITATOR SUPERFAMILY"/>
    <property type="match status" value="1"/>
</dbReference>
<organism evidence="7 8">
    <name type="scientific">Apiospora arundinis</name>
    <dbReference type="NCBI Taxonomy" id="335852"/>
    <lineage>
        <taxon>Eukaryota</taxon>
        <taxon>Fungi</taxon>
        <taxon>Dikarya</taxon>
        <taxon>Ascomycota</taxon>
        <taxon>Pezizomycotina</taxon>
        <taxon>Sordariomycetes</taxon>
        <taxon>Xylariomycetidae</taxon>
        <taxon>Amphisphaeriales</taxon>
        <taxon>Apiosporaceae</taxon>
        <taxon>Apiospora</taxon>
    </lineage>
</organism>
<evidence type="ECO:0000256" key="2">
    <source>
        <dbReference type="ARBA" id="ARBA00022692"/>
    </source>
</evidence>
<feature type="transmembrane region" description="Helical" evidence="6">
    <location>
        <begin position="209"/>
        <end position="235"/>
    </location>
</feature>
<dbReference type="PANTHER" id="PTHR23502:SF13">
    <property type="entry name" value="MULTIDRUG TRANSPORTER, PUTATIVE (AFU_ORTHOLOGUE AFUA_2G12550)-RELATED"/>
    <property type="match status" value="1"/>
</dbReference>
<protein>
    <submittedName>
        <fullName evidence="7">MFS transporter</fullName>
    </submittedName>
</protein>
<comment type="caution">
    <text evidence="7">The sequence shown here is derived from an EMBL/GenBank/DDBJ whole genome shotgun (WGS) entry which is preliminary data.</text>
</comment>
<evidence type="ECO:0000256" key="5">
    <source>
        <dbReference type="SAM" id="MobiDB-lite"/>
    </source>
</evidence>
<dbReference type="Pfam" id="PF07690">
    <property type="entry name" value="MFS_1"/>
    <property type="match status" value="1"/>
</dbReference>
<comment type="subcellular location">
    <subcellularLocation>
        <location evidence="1">Membrane</location>
        <topology evidence="1">Multi-pass membrane protein</topology>
    </subcellularLocation>
</comment>
<name>A0ABR2JIM9_9PEZI</name>
<feature type="transmembrane region" description="Helical" evidence="6">
    <location>
        <begin position="241"/>
        <end position="259"/>
    </location>
</feature>
<dbReference type="InterPro" id="IPR036259">
    <property type="entry name" value="MFS_trans_sf"/>
</dbReference>
<evidence type="ECO:0000313" key="8">
    <source>
        <dbReference type="Proteomes" id="UP001390339"/>
    </source>
</evidence>
<feature type="compositionally biased region" description="Polar residues" evidence="5">
    <location>
        <begin position="44"/>
        <end position="59"/>
    </location>
</feature>
<evidence type="ECO:0000256" key="1">
    <source>
        <dbReference type="ARBA" id="ARBA00004141"/>
    </source>
</evidence>
<keyword evidence="2 6" id="KW-0812">Transmembrane</keyword>
<feature type="region of interest" description="Disordered" evidence="5">
    <location>
        <begin position="1"/>
        <end position="59"/>
    </location>
</feature>
<evidence type="ECO:0000256" key="6">
    <source>
        <dbReference type="SAM" id="Phobius"/>
    </source>
</evidence>
<feature type="transmembrane region" description="Helical" evidence="6">
    <location>
        <begin position="351"/>
        <end position="375"/>
    </location>
</feature>
<feature type="transmembrane region" description="Helical" evidence="6">
    <location>
        <begin position="396"/>
        <end position="418"/>
    </location>
</feature>
<keyword evidence="4 6" id="KW-0472">Membrane</keyword>
<dbReference type="InterPro" id="IPR011701">
    <property type="entry name" value="MFS"/>
</dbReference>
<feature type="transmembrane region" description="Helical" evidence="6">
    <location>
        <begin position="424"/>
        <end position="442"/>
    </location>
</feature>
<sequence>MASETQDNKIAAMGRNDNDVTPAPAEKVHSASDAVPTVEEKEIQSQIATTTSSPDPSETQSVYIANERDYPHVSAYTFSTWKKWRILIVVFLVQCSMNFNTSLYANGQKGMSQEFGITEQTARAGAGAFLVLYGFGCELWAPWSEELGRWPVLQISLGLVNFCCIFVGIAQNFATVLAFRCLGGLFSAGGSVTLGIVADMYHADDQQYAVLFVVLSSVGGSIFGPIVGGFVEYYMHWRWTIWFQLIAGVAVQALHFFLVDETRVTCRLTQHAKKLRKNGAPNIWGPGEQKTWKEILAPAEMTTLWLRPFKMFVTEPIVAVLSLLSGFSDALIFMGFQSFGLVYEVWDFNSWQIGLTFVAIGMGYLIAYFSFFPAIKRQRKMEINHPQSDYAKFEARLWWLMYTAPCLPIGLAIFAWTSTSKSHWIGPIIGSAVIGIANFAIYQATIDYMVTSQLPDALTPRQVAAYGPYSASATGGNGFARDVLAGVLTWAAMPFYDHFRGAYPQNGLQFANTALAGISCVLVVSAMAIYWNGAALRKRSSFAQKLAAEEEDAASR</sequence>
<dbReference type="EMBL" id="JAPCWZ010000002">
    <property type="protein sequence ID" value="KAK8877629.1"/>
    <property type="molecule type" value="Genomic_DNA"/>
</dbReference>
<accession>A0ABR2JIM9</accession>
<dbReference type="SUPFAM" id="SSF103473">
    <property type="entry name" value="MFS general substrate transporter"/>
    <property type="match status" value="1"/>
</dbReference>
<feature type="transmembrane region" description="Helical" evidence="6">
    <location>
        <begin position="150"/>
        <end position="171"/>
    </location>
</feature>
<evidence type="ECO:0000313" key="7">
    <source>
        <dbReference type="EMBL" id="KAK8877629.1"/>
    </source>
</evidence>
<dbReference type="Proteomes" id="UP001390339">
    <property type="component" value="Unassembled WGS sequence"/>
</dbReference>
<evidence type="ECO:0000256" key="3">
    <source>
        <dbReference type="ARBA" id="ARBA00022989"/>
    </source>
</evidence>
<dbReference type="Gene3D" id="1.20.1250.20">
    <property type="entry name" value="MFS general substrate transporter like domains"/>
    <property type="match status" value="1"/>
</dbReference>